<name>A0AAD5SCX8_9FUNG</name>
<reference evidence="2" key="1">
    <citation type="submission" date="2020-05" db="EMBL/GenBank/DDBJ databases">
        <title>Phylogenomic resolution of chytrid fungi.</title>
        <authorList>
            <person name="Stajich J.E."/>
            <person name="Amses K."/>
            <person name="Simmons R."/>
            <person name="Seto K."/>
            <person name="Myers J."/>
            <person name="Bonds A."/>
            <person name="Quandt C.A."/>
            <person name="Barry K."/>
            <person name="Liu P."/>
            <person name="Grigoriev I."/>
            <person name="Longcore J.E."/>
            <person name="James T.Y."/>
        </authorList>
    </citation>
    <scope>NUCLEOTIDE SEQUENCE</scope>
    <source>
        <strain evidence="2">JEL0318</strain>
    </source>
</reference>
<feature type="compositionally biased region" description="Polar residues" evidence="1">
    <location>
        <begin position="34"/>
        <end position="49"/>
    </location>
</feature>
<protein>
    <submittedName>
        <fullName evidence="2">Uncharacterized protein</fullName>
    </submittedName>
</protein>
<feature type="region of interest" description="Disordered" evidence="1">
    <location>
        <begin position="348"/>
        <end position="375"/>
    </location>
</feature>
<dbReference type="Proteomes" id="UP001212841">
    <property type="component" value="Unassembled WGS sequence"/>
</dbReference>
<feature type="region of interest" description="Disordered" evidence="1">
    <location>
        <begin position="113"/>
        <end position="173"/>
    </location>
</feature>
<dbReference type="InterPro" id="IPR036305">
    <property type="entry name" value="RGS_sf"/>
</dbReference>
<evidence type="ECO:0000313" key="3">
    <source>
        <dbReference type="Proteomes" id="UP001212841"/>
    </source>
</evidence>
<keyword evidence="3" id="KW-1185">Reference proteome</keyword>
<comment type="caution">
    <text evidence="2">The sequence shown here is derived from an EMBL/GenBank/DDBJ whole genome shotgun (WGS) entry which is preliminary data.</text>
</comment>
<organism evidence="2 3">
    <name type="scientific">Rhizophlyctis rosea</name>
    <dbReference type="NCBI Taxonomy" id="64517"/>
    <lineage>
        <taxon>Eukaryota</taxon>
        <taxon>Fungi</taxon>
        <taxon>Fungi incertae sedis</taxon>
        <taxon>Chytridiomycota</taxon>
        <taxon>Chytridiomycota incertae sedis</taxon>
        <taxon>Chytridiomycetes</taxon>
        <taxon>Rhizophlyctidales</taxon>
        <taxon>Rhizophlyctidaceae</taxon>
        <taxon>Rhizophlyctis</taxon>
    </lineage>
</organism>
<dbReference type="AlphaFoldDB" id="A0AAD5SCX8"/>
<accession>A0AAD5SCX8</accession>
<dbReference type="Gene3D" id="1.10.167.10">
    <property type="entry name" value="Regulator of G-protein Signalling 4, domain 2"/>
    <property type="match status" value="1"/>
</dbReference>
<gene>
    <name evidence="2" type="ORF">HK097_007527</name>
</gene>
<dbReference type="SUPFAM" id="SSF48097">
    <property type="entry name" value="Regulator of G-protein signaling, RGS"/>
    <property type="match status" value="1"/>
</dbReference>
<feature type="compositionally biased region" description="Polar residues" evidence="1">
    <location>
        <begin position="15"/>
        <end position="25"/>
    </location>
</feature>
<proteinExistence type="predicted"/>
<sequence length="375" mass="40679">MTNSFVSATKDGELSDSSNRASVNDNDIHPSPPLTQESQYHSPDQSDTEPSPSSPSANQQSEGPWSKLLILSQLCSTILDHEFLKEPKPEPGYSSLDPTFGYGLRHINGSVYSVPSQHFPSSHRHHHHNNPERKDGGQETESEDEGSSTQGGVPPMLNPSDISNWSSPDRPDTEWMQRAFDRDAPQHLGSHSMYVSNNTLPPLRSMGLPPSTGFNSYGDYYAALNSGAVGVGSWNGGDWAKNNGGGGGGGGKGGVHRSAETVASVVKQFAELPVPESVKPHYMAFFETYIRPGAPFEVNIPSGVREAITACIEKDIYTVGMYDKAKEEVISNMLPPAPNNVPTPIEVDPQEQTGEPMDAEPTPILHESTYRVLRN</sequence>
<evidence type="ECO:0000313" key="2">
    <source>
        <dbReference type="EMBL" id="KAJ3051464.1"/>
    </source>
</evidence>
<feature type="region of interest" description="Disordered" evidence="1">
    <location>
        <begin position="1"/>
        <end position="64"/>
    </location>
</feature>
<dbReference type="EMBL" id="JADGJD010000393">
    <property type="protein sequence ID" value="KAJ3051464.1"/>
    <property type="molecule type" value="Genomic_DNA"/>
</dbReference>
<evidence type="ECO:0000256" key="1">
    <source>
        <dbReference type="SAM" id="MobiDB-lite"/>
    </source>
</evidence>
<dbReference type="InterPro" id="IPR044926">
    <property type="entry name" value="RGS_subdomain_2"/>
</dbReference>